<comment type="caution">
    <text evidence="1">The sequence shown here is derived from an EMBL/GenBank/DDBJ whole genome shotgun (WGS) entry which is preliminary data.</text>
</comment>
<name>A0A813IE16_POLGL</name>
<dbReference type="SUPFAM" id="SSF48452">
    <property type="entry name" value="TPR-like"/>
    <property type="match status" value="1"/>
</dbReference>
<gene>
    <name evidence="1" type="ORF">PGLA2088_LOCUS8820</name>
</gene>
<organism evidence="1 2">
    <name type="scientific">Polarella glacialis</name>
    <name type="common">Dinoflagellate</name>
    <dbReference type="NCBI Taxonomy" id="89957"/>
    <lineage>
        <taxon>Eukaryota</taxon>
        <taxon>Sar</taxon>
        <taxon>Alveolata</taxon>
        <taxon>Dinophyceae</taxon>
        <taxon>Suessiales</taxon>
        <taxon>Suessiaceae</taxon>
        <taxon>Polarella</taxon>
    </lineage>
</organism>
<dbReference type="InterPro" id="IPR011990">
    <property type="entry name" value="TPR-like_helical_dom_sf"/>
</dbReference>
<evidence type="ECO:0000313" key="1">
    <source>
        <dbReference type="EMBL" id="CAE8651080.1"/>
    </source>
</evidence>
<dbReference type="Gene3D" id="1.25.40.10">
    <property type="entry name" value="Tetratricopeptide repeat domain"/>
    <property type="match status" value="1"/>
</dbReference>
<sequence length="536" mass="59721">MRRDSENLWNALEAVCKLLGKELQDAKALRARASAEAPVAVFEASVGVDDGGLGEAAMSLMVQGAALMRACRTGDARSCFETAVLLCPLDLEANFNMGLFFEVSHQPDLMAPWMRRVQQLDPNNYMALVLLGKYEEWLGDFGSALTLYRKATGCDPHPHLAQAQIDQMTGDHKVSLDPFSSWPSCIQEILAELPSWRRGFPPWQENILHPRTDLPKTALLADGVCVWDGAVGEPLLTQLDACAEEMHHFISTNFWLTPGSSVTTAWLAREKLQPETAAELATRHLIPRLLGESCDDFCGVEWWAKMRKESRGQGLHYDQSEADEPAMNCSTCGARQGEEWVHGNPWRPRWSSVLFLTDEGGPTVILEQIHTQQARNDPRCPQRGFVVMPKRGRWVVFRGDLFHGCMPVAHHGGAPRKILVFNMWRSHRPPAGHCNDVQYGKHPALQKILFRPGQLESTLAAESARREPPRIVECTRVDCASTLRHSTSFGCLPFALPAPSESMLKLGTGFYELDWRAAAEALACPRETPAFYEAVD</sequence>
<dbReference type="SMART" id="SM00028">
    <property type="entry name" value="TPR"/>
    <property type="match status" value="3"/>
</dbReference>
<accession>A0A813IE16</accession>
<dbReference type="EMBL" id="CAJNNW010009581">
    <property type="protein sequence ID" value="CAE8651080.1"/>
    <property type="molecule type" value="Genomic_DNA"/>
</dbReference>
<dbReference type="AlphaFoldDB" id="A0A813IE16"/>
<evidence type="ECO:0000313" key="2">
    <source>
        <dbReference type="Proteomes" id="UP000626109"/>
    </source>
</evidence>
<protein>
    <submittedName>
        <fullName evidence="1">Uncharacterized protein</fullName>
    </submittedName>
</protein>
<dbReference type="Gene3D" id="2.60.120.620">
    <property type="entry name" value="q2cbj1_9rhob like domain"/>
    <property type="match status" value="1"/>
</dbReference>
<proteinExistence type="predicted"/>
<dbReference type="InterPro" id="IPR019734">
    <property type="entry name" value="TPR_rpt"/>
</dbReference>
<reference evidence="1" key="1">
    <citation type="submission" date="2021-02" db="EMBL/GenBank/DDBJ databases">
        <authorList>
            <person name="Dougan E. K."/>
            <person name="Rhodes N."/>
            <person name="Thang M."/>
            <person name="Chan C."/>
        </authorList>
    </citation>
    <scope>NUCLEOTIDE SEQUENCE</scope>
</reference>
<dbReference type="Proteomes" id="UP000626109">
    <property type="component" value="Unassembled WGS sequence"/>
</dbReference>